<name>A0ACC0AHV4_CATRO</name>
<sequence length="397" mass="44591">MVQDTREEQLILKEISNSMRIVRISYNDPDATDSDTSEGEEVDDKHVEKKSCKRILKEIVIHNDLSRTSSSNCSQHFENAKEREVQGIKLDENNKKLQRSSSIYKGVRKRKWGKFAAEIRDPFLGKRIWLGTYVNEEEAAKVYQAKKLEFDRLLLLEKNKNCSSSAVESSVCKSTSSSEVGLCSLPSPSSVLDVSKSDPIVEDSGKLAKESSKQSKEKENAIQPVSRIAGDQSISPLTSQEHPLVDDDDDDDNDLLLNNNNKQEKPTSGFIENLAKQLYAIMKSEDGVIGKDSISSTKGHLQVVPNAGQIQLPIIMADFKMSPSDCPELYFEEELEYGNDLKQLGLKEVHSSYCSNSELELAELFNLNEETCLGLLETGKIQERDVVDLQWIDELFC</sequence>
<dbReference type="Proteomes" id="UP001060085">
    <property type="component" value="Linkage Group LG06"/>
</dbReference>
<accession>A0ACC0AHV4</accession>
<organism evidence="1 2">
    <name type="scientific">Catharanthus roseus</name>
    <name type="common">Madagascar periwinkle</name>
    <name type="synonym">Vinca rosea</name>
    <dbReference type="NCBI Taxonomy" id="4058"/>
    <lineage>
        <taxon>Eukaryota</taxon>
        <taxon>Viridiplantae</taxon>
        <taxon>Streptophyta</taxon>
        <taxon>Embryophyta</taxon>
        <taxon>Tracheophyta</taxon>
        <taxon>Spermatophyta</taxon>
        <taxon>Magnoliopsida</taxon>
        <taxon>eudicotyledons</taxon>
        <taxon>Gunneridae</taxon>
        <taxon>Pentapetalae</taxon>
        <taxon>asterids</taxon>
        <taxon>lamiids</taxon>
        <taxon>Gentianales</taxon>
        <taxon>Apocynaceae</taxon>
        <taxon>Rauvolfioideae</taxon>
        <taxon>Vinceae</taxon>
        <taxon>Catharanthinae</taxon>
        <taxon>Catharanthus</taxon>
    </lineage>
</organism>
<proteinExistence type="predicted"/>
<evidence type="ECO:0000313" key="2">
    <source>
        <dbReference type="Proteomes" id="UP001060085"/>
    </source>
</evidence>
<reference evidence="2" key="1">
    <citation type="journal article" date="2023" name="Nat. Plants">
        <title>Single-cell RNA sequencing provides a high-resolution roadmap for understanding the multicellular compartmentation of specialized metabolism.</title>
        <authorList>
            <person name="Sun S."/>
            <person name="Shen X."/>
            <person name="Li Y."/>
            <person name="Li Y."/>
            <person name="Wang S."/>
            <person name="Li R."/>
            <person name="Zhang H."/>
            <person name="Shen G."/>
            <person name="Guo B."/>
            <person name="Wei J."/>
            <person name="Xu J."/>
            <person name="St-Pierre B."/>
            <person name="Chen S."/>
            <person name="Sun C."/>
        </authorList>
    </citation>
    <scope>NUCLEOTIDE SEQUENCE [LARGE SCALE GENOMIC DNA]</scope>
</reference>
<protein>
    <submittedName>
        <fullName evidence="1">Uncharacterized protein</fullName>
    </submittedName>
</protein>
<keyword evidence="2" id="KW-1185">Reference proteome</keyword>
<comment type="caution">
    <text evidence="1">The sequence shown here is derived from an EMBL/GenBank/DDBJ whole genome shotgun (WGS) entry which is preliminary data.</text>
</comment>
<dbReference type="EMBL" id="CM044706">
    <property type="protein sequence ID" value="KAI5660186.1"/>
    <property type="molecule type" value="Genomic_DNA"/>
</dbReference>
<gene>
    <name evidence="1" type="ORF">M9H77_28979</name>
</gene>
<evidence type="ECO:0000313" key="1">
    <source>
        <dbReference type="EMBL" id="KAI5660186.1"/>
    </source>
</evidence>